<name>A0A420XKJ5_9ACTN</name>
<sequence>MRSRLRATLGEVGLTTTSTSAAVAAFLLGAVAGKSTGSHRRWLLLAGAVCVAAGVLAGWLQRRRDSARVQTAREVAEEAQEEFGLTLNGALAPLTSYLGEMAVALTTAERRAVGGRLAQAAVDAAVRVTTPSARSAFYRLDARGHALVREAYAGRPTPPRTSFVSGTSDGNFVLDLVRSGDILVVEDVAQHPFVTPSPRGGYATVIAAAVNAGSERIGLLTVDAPAVGELGGTDVEVVRVLANLLGAGLAESER</sequence>
<dbReference type="SUPFAM" id="SSF55781">
    <property type="entry name" value="GAF domain-like"/>
    <property type="match status" value="1"/>
</dbReference>
<protein>
    <submittedName>
        <fullName evidence="3">GAF domain-containing protein</fullName>
    </submittedName>
</protein>
<comment type="caution">
    <text evidence="3">The sequence shown here is derived from an EMBL/GenBank/DDBJ whole genome shotgun (WGS) entry which is preliminary data.</text>
</comment>
<keyword evidence="1" id="KW-0812">Transmembrane</keyword>
<gene>
    <name evidence="3" type="ORF">CLV35_3935</name>
</gene>
<feature type="transmembrane region" description="Helical" evidence="1">
    <location>
        <begin position="12"/>
        <end position="30"/>
    </location>
</feature>
<organism evidence="3 4">
    <name type="scientific">Motilibacter peucedani</name>
    <dbReference type="NCBI Taxonomy" id="598650"/>
    <lineage>
        <taxon>Bacteria</taxon>
        <taxon>Bacillati</taxon>
        <taxon>Actinomycetota</taxon>
        <taxon>Actinomycetes</taxon>
        <taxon>Motilibacterales</taxon>
        <taxon>Motilibacteraceae</taxon>
        <taxon>Motilibacter</taxon>
    </lineage>
</organism>
<evidence type="ECO:0000313" key="4">
    <source>
        <dbReference type="Proteomes" id="UP000281955"/>
    </source>
</evidence>
<dbReference type="InterPro" id="IPR029016">
    <property type="entry name" value="GAF-like_dom_sf"/>
</dbReference>
<reference evidence="3 4" key="1">
    <citation type="submission" date="2018-10" db="EMBL/GenBank/DDBJ databases">
        <title>Genomic Encyclopedia of Archaeal and Bacterial Type Strains, Phase II (KMG-II): from individual species to whole genera.</title>
        <authorList>
            <person name="Goeker M."/>
        </authorList>
    </citation>
    <scope>NUCLEOTIDE SEQUENCE [LARGE SCALE GENOMIC DNA]</scope>
    <source>
        <strain evidence="3 4">RP-AC37</strain>
    </source>
</reference>
<evidence type="ECO:0000256" key="1">
    <source>
        <dbReference type="SAM" id="Phobius"/>
    </source>
</evidence>
<accession>A0A420XKJ5</accession>
<dbReference type="AlphaFoldDB" id="A0A420XKJ5"/>
<feature type="transmembrane region" description="Helical" evidence="1">
    <location>
        <begin position="42"/>
        <end position="60"/>
    </location>
</feature>
<dbReference type="EMBL" id="RBWV01000017">
    <property type="protein sequence ID" value="RKS68028.1"/>
    <property type="molecule type" value="Genomic_DNA"/>
</dbReference>
<dbReference type="Pfam" id="PF13185">
    <property type="entry name" value="GAF_2"/>
    <property type="match status" value="1"/>
</dbReference>
<evidence type="ECO:0000259" key="2">
    <source>
        <dbReference type="Pfam" id="PF13185"/>
    </source>
</evidence>
<proteinExistence type="predicted"/>
<keyword evidence="4" id="KW-1185">Reference proteome</keyword>
<keyword evidence="1" id="KW-0472">Membrane</keyword>
<dbReference type="Proteomes" id="UP000281955">
    <property type="component" value="Unassembled WGS sequence"/>
</dbReference>
<dbReference type="InParanoid" id="A0A420XKJ5"/>
<keyword evidence="1" id="KW-1133">Transmembrane helix</keyword>
<dbReference type="InterPro" id="IPR003018">
    <property type="entry name" value="GAF"/>
</dbReference>
<dbReference type="Gene3D" id="3.30.450.40">
    <property type="match status" value="1"/>
</dbReference>
<evidence type="ECO:0000313" key="3">
    <source>
        <dbReference type="EMBL" id="RKS68028.1"/>
    </source>
</evidence>
<feature type="domain" description="GAF" evidence="2">
    <location>
        <begin position="117"/>
        <end position="249"/>
    </location>
</feature>